<feature type="domain" description="Response regulatory" evidence="12">
    <location>
        <begin position="709"/>
        <end position="824"/>
    </location>
</feature>
<reference evidence="14 15" key="1">
    <citation type="submission" date="2020-12" db="EMBL/GenBank/DDBJ databases">
        <title>Geomonas sp. Red259, isolated from paddy soil.</title>
        <authorList>
            <person name="Xu Z."/>
            <person name="Zhang Z."/>
            <person name="Masuda Y."/>
            <person name="Itoh H."/>
            <person name="Senoo K."/>
        </authorList>
    </citation>
    <scope>NUCLEOTIDE SEQUENCE [LARGE SCALE GENOMIC DNA]</scope>
    <source>
        <strain evidence="14 15">Red259</strain>
    </source>
</reference>
<feature type="domain" description="PAS" evidence="13">
    <location>
        <begin position="322"/>
        <end position="372"/>
    </location>
</feature>
<evidence type="ECO:0000256" key="3">
    <source>
        <dbReference type="ARBA" id="ARBA00012438"/>
    </source>
</evidence>
<keyword evidence="7 10" id="KW-1133">Transmembrane helix</keyword>
<name>A0ABS0YP83_9BACT</name>
<comment type="catalytic activity">
    <reaction evidence="1">
        <text>ATP + protein L-histidine = ADP + protein N-phospho-L-histidine.</text>
        <dbReference type="EC" id="2.7.13.3"/>
    </reaction>
</comment>
<evidence type="ECO:0000256" key="2">
    <source>
        <dbReference type="ARBA" id="ARBA00004651"/>
    </source>
</evidence>
<evidence type="ECO:0000256" key="8">
    <source>
        <dbReference type="ARBA" id="ARBA00023136"/>
    </source>
</evidence>
<dbReference type="NCBIfam" id="TIGR00229">
    <property type="entry name" value="sensory_box"/>
    <property type="match status" value="1"/>
</dbReference>
<keyword evidence="6 10" id="KW-0812">Transmembrane</keyword>
<dbReference type="PRINTS" id="PR00344">
    <property type="entry name" value="BCTRLSENSOR"/>
</dbReference>
<evidence type="ECO:0000256" key="6">
    <source>
        <dbReference type="ARBA" id="ARBA00022692"/>
    </source>
</evidence>
<dbReference type="InterPro" id="IPR000014">
    <property type="entry name" value="PAS"/>
</dbReference>
<feature type="transmembrane region" description="Helical" evidence="10">
    <location>
        <begin position="36"/>
        <end position="55"/>
    </location>
</feature>
<dbReference type="Proteomes" id="UP000641025">
    <property type="component" value="Unassembled WGS sequence"/>
</dbReference>
<dbReference type="Pfam" id="PF02518">
    <property type="entry name" value="HATPase_c"/>
    <property type="match status" value="1"/>
</dbReference>
<dbReference type="SMART" id="SM00448">
    <property type="entry name" value="REC"/>
    <property type="match status" value="1"/>
</dbReference>
<feature type="transmembrane region" description="Helical" evidence="10">
    <location>
        <begin position="131"/>
        <end position="152"/>
    </location>
</feature>
<dbReference type="CDD" id="cd00130">
    <property type="entry name" value="PAS"/>
    <property type="match status" value="1"/>
</dbReference>
<keyword evidence="15" id="KW-1185">Reference proteome</keyword>
<dbReference type="SUPFAM" id="SSF55874">
    <property type="entry name" value="ATPase domain of HSP90 chaperone/DNA topoisomerase II/histidine kinase"/>
    <property type="match status" value="1"/>
</dbReference>
<dbReference type="PROSITE" id="PS50112">
    <property type="entry name" value="PAS"/>
    <property type="match status" value="1"/>
</dbReference>
<evidence type="ECO:0000313" key="15">
    <source>
        <dbReference type="Proteomes" id="UP000641025"/>
    </source>
</evidence>
<feature type="transmembrane region" description="Helical" evidence="10">
    <location>
        <begin position="67"/>
        <end position="92"/>
    </location>
</feature>
<dbReference type="Gene3D" id="3.30.565.10">
    <property type="entry name" value="Histidine kinase-like ATPase, C-terminal domain"/>
    <property type="match status" value="1"/>
</dbReference>
<dbReference type="Pfam" id="PF12860">
    <property type="entry name" value="PAS_7"/>
    <property type="match status" value="1"/>
</dbReference>
<dbReference type="CDD" id="cd00082">
    <property type="entry name" value="HisKA"/>
    <property type="match status" value="1"/>
</dbReference>
<keyword evidence="8 10" id="KW-0472">Membrane</keyword>
<dbReference type="InterPro" id="IPR004358">
    <property type="entry name" value="Sig_transdc_His_kin-like_C"/>
</dbReference>
<evidence type="ECO:0000256" key="5">
    <source>
        <dbReference type="ARBA" id="ARBA00022553"/>
    </source>
</evidence>
<dbReference type="Gene3D" id="3.30.450.20">
    <property type="entry name" value="PAS domain"/>
    <property type="match status" value="2"/>
</dbReference>
<dbReference type="EC" id="2.7.13.3" evidence="3"/>
<evidence type="ECO:0000256" key="1">
    <source>
        <dbReference type="ARBA" id="ARBA00000085"/>
    </source>
</evidence>
<dbReference type="SUPFAM" id="SSF55785">
    <property type="entry name" value="PYP-like sensor domain (PAS domain)"/>
    <property type="match status" value="2"/>
</dbReference>
<dbReference type="InterPro" id="IPR011006">
    <property type="entry name" value="CheY-like_superfamily"/>
</dbReference>
<dbReference type="PROSITE" id="PS50110">
    <property type="entry name" value="RESPONSE_REGULATORY"/>
    <property type="match status" value="1"/>
</dbReference>
<dbReference type="Gene3D" id="1.10.287.130">
    <property type="match status" value="1"/>
</dbReference>
<keyword evidence="4" id="KW-1003">Cell membrane</keyword>
<protein>
    <recommendedName>
        <fullName evidence="3">histidine kinase</fullName>
        <ecNumber evidence="3">2.7.13.3</ecNumber>
    </recommendedName>
</protein>
<dbReference type="RefSeq" id="WP_199394308.1">
    <property type="nucleotide sequence ID" value="NZ_JAEMHK010000004.1"/>
</dbReference>
<dbReference type="InterPro" id="IPR036097">
    <property type="entry name" value="HisK_dim/P_sf"/>
</dbReference>
<comment type="caution">
    <text evidence="14">The sequence shown here is derived from an EMBL/GenBank/DDBJ whole genome shotgun (WGS) entry which is preliminary data.</text>
</comment>
<feature type="modified residue" description="4-aspartylphosphate" evidence="9">
    <location>
        <position position="759"/>
    </location>
</feature>
<dbReference type="SUPFAM" id="SSF52172">
    <property type="entry name" value="CheY-like"/>
    <property type="match status" value="1"/>
</dbReference>
<dbReference type="SMART" id="SM00091">
    <property type="entry name" value="PAS"/>
    <property type="match status" value="2"/>
</dbReference>
<evidence type="ECO:0000256" key="9">
    <source>
        <dbReference type="PROSITE-ProRule" id="PRU00169"/>
    </source>
</evidence>
<dbReference type="Pfam" id="PF00072">
    <property type="entry name" value="Response_reg"/>
    <property type="match status" value="1"/>
</dbReference>
<feature type="transmembrane region" description="Helical" evidence="10">
    <location>
        <begin position="164"/>
        <end position="183"/>
    </location>
</feature>
<evidence type="ECO:0000256" key="10">
    <source>
        <dbReference type="SAM" id="Phobius"/>
    </source>
</evidence>
<dbReference type="PROSITE" id="PS50109">
    <property type="entry name" value="HIS_KIN"/>
    <property type="match status" value="1"/>
</dbReference>
<evidence type="ECO:0000256" key="7">
    <source>
        <dbReference type="ARBA" id="ARBA00022989"/>
    </source>
</evidence>
<dbReference type="PANTHER" id="PTHR43065">
    <property type="entry name" value="SENSOR HISTIDINE KINASE"/>
    <property type="match status" value="1"/>
</dbReference>
<sequence>MDTFTVFLNNAALMLILCVVYDTFSIHTISNKQLREGLTGALVGFICIAVMLNPWSLEKGLYFDTRWVLLSLCGLFFGTVPTAIAVAISGAFRLYQGGAGGIVGTVVIVVTALVGLGGRRFKGKFTKVPNWLQLYLFGIAVQLAMLSCMFIFPAPMRNAILKKIALPILLIYPVLTTIIGLILKKQEDRREADLKLLYSTALATAALESTPDGILIVNRQGMVTRWNQRFVELWKVPQHLLEMPDHKLLLAHASSQMANPDEFSAHVAELYKHPEASCTDTLYLADGRIFERYTQPQKVGNEIVGRFWSFHDITEQRTAAESLQIMRFCVDHAGDSMFWINSAGRILYVNDATCEGLGYSRDELLRMSIFDLDPEYQPGVWSLHFEELRKHGNLILETRHRTKDGRIFPVEVNANYVHFGNHEFNFAYTRDISERNRAMEERLKLEQQLLHAQKLESLGVLAGGIAHDFNNILTSIIGNADLALMRINPESPAIENLHSIEKASARAADLAKQMLAYSGKGKFVISNHDINDLLEEMLHILQVSISKKAVLHLNLNRPLLPVEADATQIRQVIMNLVINASEAIGEDNGVIAVTTGCLDCDSGYLKDALLDEQLKEGPYVFIEIADTGCGMSKDTLAKLFDPFFTTKFTGRGLGMAAVLGIIRGHKGAVKVYSELGKGSTFKILLPASDKAVEMVKHVAKSDHGSFKGTVLLVDDEETVRDIGTKMLQEMGFNVLTANDGREAIEAYRSRHDISFVILDLTMPFMDGEQCFRELRALNPNVKVIMSSGFGELEVTQKFIGKGLAGFIQKPYKLTALCESIHALNIDAKEA</sequence>
<dbReference type="InterPro" id="IPR035965">
    <property type="entry name" value="PAS-like_dom_sf"/>
</dbReference>
<dbReference type="EMBL" id="JAEMHK010000004">
    <property type="protein sequence ID" value="MBJ6799788.1"/>
    <property type="molecule type" value="Genomic_DNA"/>
</dbReference>
<accession>A0ABS0YP83</accession>
<dbReference type="InterPro" id="IPR003661">
    <property type="entry name" value="HisK_dim/P_dom"/>
</dbReference>
<dbReference type="InterPro" id="IPR003594">
    <property type="entry name" value="HATPase_dom"/>
</dbReference>
<comment type="subcellular location">
    <subcellularLocation>
        <location evidence="2">Cell membrane</location>
        <topology evidence="2">Multi-pass membrane protein</topology>
    </subcellularLocation>
</comment>
<dbReference type="InterPro" id="IPR036890">
    <property type="entry name" value="HATPase_C_sf"/>
</dbReference>
<evidence type="ECO:0000259" key="13">
    <source>
        <dbReference type="PROSITE" id="PS50112"/>
    </source>
</evidence>
<feature type="transmembrane region" description="Helical" evidence="10">
    <location>
        <begin position="99"/>
        <end position="119"/>
    </location>
</feature>
<feature type="transmembrane region" description="Helical" evidence="10">
    <location>
        <begin position="6"/>
        <end position="24"/>
    </location>
</feature>
<dbReference type="SUPFAM" id="SSF47384">
    <property type="entry name" value="Homodimeric domain of signal transducing histidine kinase"/>
    <property type="match status" value="1"/>
</dbReference>
<dbReference type="InterPro" id="IPR011620">
    <property type="entry name" value="Sig_transdc_His_kinase_LytS_TM"/>
</dbReference>
<dbReference type="Pfam" id="PF07694">
    <property type="entry name" value="5TM-5TMR_LYT"/>
    <property type="match status" value="1"/>
</dbReference>
<keyword evidence="5 9" id="KW-0597">Phosphoprotein</keyword>
<gene>
    <name evidence="14" type="ORF">JFN90_06510</name>
</gene>
<dbReference type="Pfam" id="PF13426">
    <property type="entry name" value="PAS_9"/>
    <property type="match status" value="1"/>
</dbReference>
<evidence type="ECO:0000259" key="12">
    <source>
        <dbReference type="PROSITE" id="PS50110"/>
    </source>
</evidence>
<dbReference type="PANTHER" id="PTHR43065:SF42">
    <property type="entry name" value="TWO-COMPONENT SENSOR PPRA"/>
    <property type="match status" value="1"/>
</dbReference>
<evidence type="ECO:0000256" key="4">
    <source>
        <dbReference type="ARBA" id="ARBA00022475"/>
    </source>
</evidence>
<evidence type="ECO:0000259" key="11">
    <source>
        <dbReference type="PROSITE" id="PS50109"/>
    </source>
</evidence>
<dbReference type="InterPro" id="IPR005467">
    <property type="entry name" value="His_kinase_dom"/>
</dbReference>
<dbReference type="Gene3D" id="3.40.50.2300">
    <property type="match status" value="1"/>
</dbReference>
<dbReference type="SMART" id="SM00387">
    <property type="entry name" value="HATPase_c"/>
    <property type="match status" value="1"/>
</dbReference>
<evidence type="ECO:0000313" key="14">
    <source>
        <dbReference type="EMBL" id="MBJ6799788.1"/>
    </source>
</evidence>
<feature type="domain" description="Histidine kinase" evidence="11">
    <location>
        <begin position="464"/>
        <end position="689"/>
    </location>
</feature>
<dbReference type="InterPro" id="IPR001789">
    <property type="entry name" value="Sig_transdc_resp-reg_receiver"/>
</dbReference>
<organism evidence="14 15">
    <name type="scientific">Geomonas propionica</name>
    <dbReference type="NCBI Taxonomy" id="2798582"/>
    <lineage>
        <taxon>Bacteria</taxon>
        <taxon>Pseudomonadati</taxon>
        <taxon>Thermodesulfobacteriota</taxon>
        <taxon>Desulfuromonadia</taxon>
        <taxon>Geobacterales</taxon>
        <taxon>Geobacteraceae</taxon>
        <taxon>Geomonas</taxon>
    </lineage>
</organism>
<proteinExistence type="predicted"/>